<gene>
    <name evidence="4 6" type="primary">nagB</name>
    <name evidence="6" type="ORF">GCM10007968_27880</name>
</gene>
<dbReference type="Gene3D" id="3.40.50.1360">
    <property type="match status" value="1"/>
</dbReference>
<feature type="active site" description="For ring-opening step" evidence="4">
    <location>
        <position position="143"/>
    </location>
</feature>
<dbReference type="AlphaFoldDB" id="A0A917S742"/>
<feature type="active site" description="For ring-opening step" evidence="4">
    <location>
        <position position="136"/>
    </location>
</feature>
<feature type="domain" description="Glucosamine/galactosamine-6-phosphate isomerase" evidence="5">
    <location>
        <begin position="11"/>
        <end position="225"/>
    </location>
</feature>
<dbReference type="PANTHER" id="PTHR11280:SF5">
    <property type="entry name" value="GLUCOSAMINE-6-PHOSPHATE ISOMERASE"/>
    <property type="match status" value="1"/>
</dbReference>
<evidence type="ECO:0000256" key="4">
    <source>
        <dbReference type="HAMAP-Rule" id="MF_01241"/>
    </source>
</evidence>
<dbReference type="InterPro" id="IPR037171">
    <property type="entry name" value="NagB/RpiA_transferase-like"/>
</dbReference>
<dbReference type="GO" id="GO:0004342">
    <property type="term" value="F:glucosamine-6-phosphate deaminase activity"/>
    <property type="evidence" value="ECO:0007669"/>
    <property type="project" value="UniProtKB-UniRule"/>
</dbReference>
<keyword evidence="2 4" id="KW-0378">Hydrolase</keyword>
<organism evidence="6 7">
    <name type="scientific">Sporolactobacillus putidus</name>
    <dbReference type="NCBI Taxonomy" id="492735"/>
    <lineage>
        <taxon>Bacteria</taxon>
        <taxon>Bacillati</taxon>
        <taxon>Bacillota</taxon>
        <taxon>Bacilli</taxon>
        <taxon>Bacillales</taxon>
        <taxon>Sporolactobacillaceae</taxon>
        <taxon>Sporolactobacillus</taxon>
    </lineage>
</organism>
<evidence type="ECO:0000313" key="7">
    <source>
        <dbReference type="Proteomes" id="UP000654670"/>
    </source>
</evidence>
<keyword evidence="3 4" id="KW-0119">Carbohydrate metabolism</keyword>
<evidence type="ECO:0000259" key="5">
    <source>
        <dbReference type="Pfam" id="PF01182"/>
    </source>
</evidence>
<dbReference type="FunFam" id="3.40.50.1360:FF:000003">
    <property type="entry name" value="Glucosamine-6-phosphate deaminase"/>
    <property type="match status" value="1"/>
</dbReference>
<proteinExistence type="inferred from homology"/>
<comment type="catalytic activity">
    <reaction evidence="1 4">
        <text>alpha-D-glucosamine 6-phosphate + H2O = beta-D-fructose 6-phosphate + NH4(+)</text>
        <dbReference type="Rhea" id="RHEA:12172"/>
        <dbReference type="ChEBI" id="CHEBI:15377"/>
        <dbReference type="ChEBI" id="CHEBI:28938"/>
        <dbReference type="ChEBI" id="CHEBI:57634"/>
        <dbReference type="ChEBI" id="CHEBI:75989"/>
        <dbReference type="EC" id="3.5.99.6"/>
    </reaction>
</comment>
<dbReference type="GO" id="GO:0006046">
    <property type="term" value="P:N-acetylglucosamine catabolic process"/>
    <property type="evidence" value="ECO:0007669"/>
    <property type="project" value="UniProtKB-UniRule"/>
</dbReference>
<keyword evidence="7" id="KW-1185">Reference proteome</keyword>
<dbReference type="HAMAP" id="MF_01241">
    <property type="entry name" value="GlcN6P_deamin"/>
    <property type="match status" value="1"/>
</dbReference>
<dbReference type="SUPFAM" id="SSF100950">
    <property type="entry name" value="NagB/RpiA/CoA transferase-like"/>
    <property type="match status" value="1"/>
</dbReference>
<comment type="pathway">
    <text evidence="4">Amino-sugar metabolism; N-acetylneuraminate degradation; D-fructose 6-phosphate from N-acetylneuraminate: step 5/5.</text>
</comment>
<dbReference type="RefSeq" id="WP_188804441.1">
    <property type="nucleotide sequence ID" value="NZ_BMOK01000015.1"/>
</dbReference>
<name>A0A917S742_9BACL</name>
<accession>A0A917S742</accession>
<dbReference type="InterPro" id="IPR004547">
    <property type="entry name" value="Glucosamine6P_isomerase"/>
</dbReference>
<feature type="active site" description="Proton acceptor; for enolization step" evidence="4">
    <location>
        <position position="67"/>
    </location>
</feature>
<evidence type="ECO:0000313" key="6">
    <source>
        <dbReference type="EMBL" id="GGL62333.1"/>
    </source>
</evidence>
<dbReference type="GO" id="GO:0005975">
    <property type="term" value="P:carbohydrate metabolic process"/>
    <property type="evidence" value="ECO:0007669"/>
    <property type="project" value="InterPro"/>
</dbReference>
<dbReference type="GO" id="GO:0042802">
    <property type="term" value="F:identical protein binding"/>
    <property type="evidence" value="ECO:0007669"/>
    <property type="project" value="TreeGrafter"/>
</dbReference>
<dbReference type="GO" id="GO:0006043">
    <property type="term" value="P:glucosamine catabolic process"/>
    <property type="evidence" value="ECO:0007669"/>
    <property type="project" value="TreeGrafter"/>
</dbReference>
<comment type="caution">
    <text evidence="4">Lacks conserved residue(s) required for the propagation of feature annotation.</text>
</comment>
<evidence type="ECO:0000256" key="2">
    <source>
        <dbReference type="ARBA" id="ARBA00022801"/>
    </source>
</evidence>
<dbReference type="EC" id="3.5.99.6" evidence="4"/>
<dbReference type="NCBIfam" id="TIGR00502">
    <property type="entry name" value="nagB"/>
    <property type="match status" value="1"/>
</dbReference>
<reference evidence="6" key="2">
    <citation type="submission" date="2020-09" db="EMBL/GenBank/DDBJ databases">
        <authorList>
            <person name="Sun Q."/>
            <person name="Ohkuma M."/>
        </authorList>
    </citation>
    <scope>NUCLEOTIDE SEQUENCE</scope>
    <source>
        <strain evidence="6">JCM 15325</strain>
    </source>
</reference>
<reference evidence="6" key="1">
    <citation type="journal article" date="2014" name="Int. J. Syst. Evol. Microbiol.">
        <title>Complete genome sequence of Corynebacterium casei LMG S-19264T (=DSM 44701T), isolated from a smear-ripened cheese.</title>
        <authorList>
            <consortium name="US DOE Joint Genome Institute (JGI-PGF)"/>
            <person name="Walter F."/>
            <person name="Albersmeier A."/>
            <person name="Kalinowski J."/>
            <person name="Ruckert C."/>
        </authorList>
    </citation>
    <scope>NUCLEOTIDE SEQUENCE</scope>
    <source>
        <strain evidence="6">JCM 15325</strain>
    </source>
</reference>
<dbReference type="InterPro" id="IPR018321">
    <property type="entry name" value="Glucosamine6P_isomerase_CS"/>
</dbReference>
<dbReference type="Pfam" id="PF01182">
    <property type="entry name" value="Glucosamine_iso"/>
    <property type="match status" value="1"/>
</dbReference>
<feature type="active site" description="Proton acceptor; for ring-opening step" evidence="4">
    <location>
        <position position="138"/>
    </location>
</feature>
<dbReference type="PROSITE" id="PS01161">
    <property type="entry name" value="GLC_GALNAC_ISOMERASE"/>
    <property type="match status" value="1"/>
</dbReference>
<evidence type="ECO:0000256" key="3">
    <source>
        <dbReference type="ARBA" id="ARBA00023277"/>
    </source>
</evidence>
<comment type="function">
    <text evidence="4">Catalyzes the reversible isomerization-deamination of glucosamine 6-phosphate (GlcN6P) to form fructose 6-phosphate (Fru6P) and ammonium ion.</text>
</comment>
<evidence type="ECO:0000256" key="1">
    <source>
        <dbReference type="ARBA" id="ARBA00000644"/>
    </source>
</evidence>
<dbReference type="PANTHER" id="PTHR11280">
    <property type="entry name" value="GLUCOSAMINE-6-PHOSPHATE ISOMERASE"/>
    <property type="match status" value="1"/>
</dbReference>
<dbReference type="GO" id="GO:0019262">
    <property type="term" value="P:N-acetylneuraminate catabolic process"/>
    <property type="evidence" value="ECO:0007669"/>
    <property type="project" value="UniProtKB-UniRule"/>
</dbReference>
<dbReference type="EMBL" id="BMOK01000015">
    <property type="protein sequence ID" value="GGL62333.1"/>
    <property type="molecule type" value="Genomic_DNA"/>
</dbReference>
<dbReference type="Proteomes" id="UP000654670">
    <property type="component" value="Unassembled WGS sequence"/>
</dbReference>
<sequence length="250" mass="27024">MKILTVADQEEMSRRAAEMIIDLVRLKPSAVLGLATGGTPEGTYRLLALDHRKNGTDYREVRTVNLDEYAGLKPEDPNSYHTYMETHFFQYVNIPSEQHFLPDGTAASLNEECEDYDRLIDNLGGVDLQLLGIGRNGHIGFNEPGTAFNAGTHVVKLSESTRQANARFFGSVQEVPERAITMGIGTILKSRAILLLVSGPSKAEAMSRLLAGSEPDSNFPASALISHPNVTVIADAAAISAAKRKVGSDA</sequence>
<dbReference type="InterPro" id="IPR006148">
    <property type="entry name" value="Glc/Gal-6P_isomerase"/>
</dbReference>
<dbReference type="GO" id="GO:0005737">
    <property type="term" value="C:cytoplasm"/>
    <property type="evidence" value="ECO:0007669"/>
    <property type="project" value="TreeGrafter"/>
</dbReference>
<comment type="similarity">
    <text evidence="4">Belongs to the glucosamine/galactosamine-6-phosphate isomerase family. NagB subfamily.</text>
</comment>
<comment type="caution">
    <text evidence="6">The sequence shown here is derived from an EMBL/GenBank/DDBJ whole genome shotgun (WGS) entry which is preliminary data.</text>
</comment>
<protein>
    <recommendedName>
        <fullName evidence="4">Glucosamine-6-phosphate deaminase</fullName>
        <ecNumber evidence="4">3.5.99.6</ecNumber>
    </recommendedName>
    <alternativeName>
        <fullName evidence="4">GlcN6P deaminase</fullName>
        <shortName evidence="4">GNPDA</shortName>
    </alternativeName>
    <alternativeName>
        <fullName evidence="4">Glucosamine-6-phosphate isomerase</fullName>
    </alternativeName>
</protein>
<dbReference type="CDD" id="cd01399">
    <property type="entry name" value="GlcN6P_deaminase"/>
    <property type="match status" value="1"/>
</dbReference>